<evidence type="ECO:0000256" key="1">
    <source>
        <dbReference type="ARBA" id="ARBA00004370"/>
    </source>
</evidence>
<gene>
    <name evidence="5" type="ORF">GCM10009765_16860</name>
</gene>
<organism evidence="5 6">
    <name type="scientific">Fodinicola feengrottensis</name>
    <dbReference type="NCBI Taxonomy" id="435914"/>
    <lineage>
        <taxon>Bacteria</taxon>
        <taxon>Bacillati</taxon>
        <taxon>Actinomycetota</taxon>
        <taxon>Actinomycetes</taxon>
        <taxon>Mycobacteriales</taxon>
        <taxon>Fodinicola</taxon>
    </lineage>
</organism>
<feature type="region of interest" description="Disordered" evidence="3">
    <location>
        <begin position="1"/>
        <end position="95"/>
    </location>
</feature>
<evidence type="ECO:0000313" key="6">
    <source>
        <dbReference type="Proteomes" id="UP001500618"/>
    </source>
</evidence>
<sequence>MARRPIPRALRSTRTNQPASRPKPAAAGKTVTPRRTTAPVAPEPVKPTRDTTETRRPSPRPSPRPSDQRADTSRSRSARSSRRTPPGRRRRRRTTNRWLPFQAASGLTLVVLLLLVVLMGAVSGGLVFWQAYDADAATARTAAVAAAAVQAQTLFSYDYRHLDRDIAASRKVITGQLATDYVKTSTLVVGPQATANKAVVAATVTASSVVTAAPGQVTVLVFLNQAVQNKNVQGTRLDQYRVRMVMQKVSGKWLISQATPL</sequence>
<keyword evidence="6" id="KW-1185">Reference proteome</keyword>
<comment type="subcellular location">
    <subcellularLocation>
        <location evidence="1">Membrane</location>
    </subcellularLocation>
</comment>
<accession>A0ABN2GB19</accession>
<proteinExistence type="predicted"/>
<dbReference type="EMBL" id="BAAANY010000007">
    <property type="protein sequence ID" value="GAA1668190.1"/>
    <property type="molecule type" value="Genomic_DNA"/>
</dbReference>
<feature type="transmembrane region" description="Helical" evidence="4">
    <location>
        <begin position="98"/>
        <end position="129"/>
    </location>
</feature>
<dbReference type="Proteomes" id="UP001500618">
    <property type="component" value="Unassembled WGS sequence"/>
</dbReference>
<evidence type="ECO:0000313" key="5">
    <source>
        <dbReference type="EMBL" id="GAA1668190.1"/>
    </source>
</evidence>
<comment type="caution">
    <text evidence="5">The sequence shown here is derived from an EMBL/GenBank/DDBJ whole genome shotgun (WGS) entry which is preliminary data.</text>
</comment>
<dbReference type="PANTHER" id="PTHR37042:SF4">
    <property type="entry name" value="OUTER MEMBRANE PROTEIN RV1973"/>
    <property type="match status" value="1"/>
</dbReference>
<evidence type="ECO:0000256" key="4">
    <source>
        <dbReference type="SAM" id="Phobius"/>
    </source>
</evidence>
<feature type="compositionally biased region" description="Basic residues" evidence="3">
    <location>
        <begin position="76"/>
        <end position="95"/>
    </location>
</feature>
<keyword evidence="2 4" id="KW-0472">Membrane</keyword>
<feature type="compositionally biased region" description="Basic and acidic residues" evidence="3">
    <location>
        <begin position="46"/>
        <end position="56"/>
    </location>
</feature>
<dbReference type="PANTHER" id="PTHR37042">
    <property type="entry name" value="OUTER MEMBRANE PROTEIN RV1973"/>
    <property type="match status" value="1"/>
</dbReference>
<dbReference type="RefSeq" id="WP_163567658.1">
    <property type="nucleotide sequence ID" value="NZ_BAAANY010000007.1"/>
</dbReference>
<name>A0ABN2GB19_9ACTN</name>
<keyword evidence="4" id="KW-0812">Transmembrane</keyword>
<evidence type="ECO:0000256" key="3">
    <source>
        <dbReference type="SAM" id="MobiDB-lite"/>
    </source>
</evidence>
<protein>
    <recommendedName>
        <fullName evidence="7">Mce-associated membrane protein</fullName>
    </recommendedName>
</protein>
<keyword evidence="4" id="KW-1133">Transmembrane helix</keyword>
<reference evidence="5 6" key="1">
    <citation type="journal article" date="2019" name="Int. J. Syst. Evol. Microbiol.">
        <title>The Global Catalogue of Microorganisms (GCM) 10K type strain sequencing project: providing services to taxonomists for standard genome sequencing and annotation.</title>
        <authorList>
            <consortium name="The Broad Institute Genomics Platform"/>
            <consortium name="The Broad Institute Genome Sequencing Center for Infectious Disease"/>
            <person name="Wu L."/>
            <person name="Ma J."/>
        </authorList>
    </citation>
    <scope>NUCLEOTIDE SEQUENCE [LARGE SCALE GENOMIC DNA]</scope>
    <source>
        <strain evidence="5 6">JCM 14718</strain>
    </source>
</reference>
<evidence type="ECO:0000256" key="2">
    <source>
        <dbReference type="ARBA" id="ARBA00023136"/>
    </source>
</evidence>
<evidence type="ECO:0008006" key="7">
    <source>
        <dbReference type="Google" id="ProtNLM"/>
    </source>
</evidence>